<gene>
    <name evidence="3" type="ORF">OMED0936_LOCUS1253</name>
</gene>
<dbReference type="Pfam" id="PF10075">
    <property type="entry name" value="CSN8_PSD8_EIF3K"/>
    <property type="match status" value="1"/>
</dbReference>
<evidence type="ECO:0000313" key="3">
    <source>
        <dbReference type="EMBL" id="CAD8728687.1"/>
    </source>
</evidence>
<dbReference type="GO" id="GO:0043161">
    <property type="term" value="P:proteasome-mediated ubiquitin-dependent protein catabolic process"/>
    <property type="evidence" value="ECO:0007669"/>
    <property type="project" value="TreeGrafter"/>
</dbReference>
<dbReference type="GO" id="GO:0008541">
    <property type="term" value="C:proteasome regulatory particle, lid subcomplex"/>
    <property type="evidence" value="ECO:0007669"/>
    <property type="project" value="TreeGrafter"/>
</dbReference>
<name>A0A6U0BUL0_9CHLO</name>
<dbReference type="EMBL" id="HBFF01001571">
    <property type="protein sequence ID" value="CAD8728687.1"/>
    <property type="molecule type" value="Transcribed_RNA"/>
</dbReference>
<dbReference type="GO" id="GO:0005829">
    <property type="term" value="C:cytosol"/>
    <property type="evidence" value="ECO:0007669"/>
    <property type="project" value="TreeGrafter"/>
</dbReference>
<organism evidence="3">
    <name type="scientific">Ostreococcus mediterraneus</name>
    <dbReference type="NCBI Taxonomy" id="1486918"/>
    <lineage>
        <taxon>Eukaryota</taxon>
        <taxon>Viridiplantae</taxon>
        <taxon>Chlorophyta</taxon>
        <taxon>Mamiellophyceae</taxon>
        <taxon>Mamiellales</taxon>
        <taxon>Bathycoccaceae</taxon>
        <taxon>Ostreococcus</taxon>
    </lineage>
</organism>
<keyword evidence="1" id="KW-0647">Proteasome</keyword>
<dbReference type="InterPro" id="IPR006746">
    <property type="entry name" value="26S_Psome_Rpn12"/>
</dbReference>
<dbReference type="InterPro" id="IPR033464">
    <property type="entry name" value="CSN8_PSD8_EIF3K"/>
</dbReference>
<dbReference type="Gene3D" id="1.25.40.990">
    <property type="match status" value="1"/>
</dbReference>
<evidence type="ECO:0000256" key="1">
    <source>
        <dbReference type="ARBA" id="ARBA00022942"/>
    </source>
</evidence>
<dbReference type="GO" id="GO:0005634">
    <property type="term" value="C:nucleus"/>
    <property type="evidence" value="ECO:0007669"/>
    <property type="project" value="TreeGrafter"/>
</dbReference>
<reference evidence="3" key="1">
    <citation type="submission" date="2021-01" db="EMBL/GenBank/DDBJ databases">
        <authorList>
            <person name="Corre E."/>
            <person name="Pelletier E."/>
            <person name="Niang G."/>
            <person name="Scheremetjew M."/>
            <person name="Finn R."/>
            <person name="Kale V."/>
            <person name="Holt S."/>
            <person name="Cochrane G."/>
            <person name="Meng A."/>
            <person name="Brown T."/>
            <person name="Cohen L."/>
        </authorList>
    </citation>
    <scope>NUCLEOTIDE SEQUENCE</scope>
    <source>
        <strain evidence="3">Clade-D-RCC2573</strain>
    </source>
</reference>
<proteinExistence type="predicted"/>
<dbReference type="PANTHER" id="PTHR12387">
    <property type="entry name" value="26S PROTEASOME NON-ATPASE REGULATORY SUBUNIT 8"/>
    <property type="match status" value="1"/>
</dbReference>
<evidence type="ECO:0000259" key="2">
    <source>
        <dbReference type="Pfam" id="PF10075"/>
    </source>
</evidence>
<sequence>MFGRRGRSSNAASVSTGRELVQKIAQSISKNDHAQAMENLDDFKVHAATTFGGDDIDFATRCEELKLAREAAEHGVMISALSRDESGFERHASQVRAAYDACKRASAGGDAKHAPIEASANEPLIVGLNLLRLLVQNRIAEFHTELETTDREVLNDARVQAVLELEQFLMEGAYNKIAQRQGALPDPSYEYFMSMLMDTVRDEIASCAESAYAKLSGDEAKKLLGFKSVKELITYSEERGWAVDSKGAVVFNEDVNPATSKDIPSMRLINQTLLYAKELERIV</sequence>
<feature type="domain" description="CSN8/PSMD8/EIF3K" evidence="2">
    <location>
        <begin position="121"/>
        <end position="254"/>
    </location>
</feature>
<accession>A0A6U0BUL0</accession>
<protein>
    <recommendedName>
        <fullName evidence="2">CSN8/PSMD8/EIF3K domain-containing protein</fullName>
    </recommendedName>
</protein>
<dbReference type="PANTHER" id="PTHR12387:SF0">
    <property type="entry name" value="26S PROTEASOME NON-ATPASE REGULATORY SUBUNIT 8"/>
    <property type="match status" value="1"/>
</dbReference>
<dbReference type="AlphaFoldDB" id="A0A6U0BUL0"/>